<dbReference type="GeneTree" id="ENSGT00940000157920"/>
<name>A0A3B4G1E5_9CICH</name>
<comment type="subcellular location">
    <subcellularLocation>
        <location evidence="2">Nucleus</location>
    </subcellularLocation>
</comment>
<dbReference type="PANTHER" id="PTHR46105">
    <property type="entry name" value="AGAP004733-PA"/>
    <property type="match status" value="1"/>
</dbReference>
<evidence type="ECO:0000256" key="9">
    <source>
        <dbReference type="ARBA" id="ARBA00023163"/>
    </source>
</evidence>
<dbReference type="InterPro" id="IPR050457">
    <property type="entry name" value="ZnFinger_BTB_dom_contain"/>
</dbReference>
<dbReference type="Gene3D" id="3.30.160.60">
    <property type="entry name" value="Classic Zinc Finger"/>
    <property type="match status" value="2"/>
</dbReference>
<keyword evidence="3" id="KW-0479">Metal-binding</keyword>
<dbReference type="GO" id="GO:0000981">
    <property type="term" value="F:DNA-binding transcription factor activity, RNA polymerase II-specific"/>
    <property type="evidence" value="ECO:0007669"/>
    <property type="project" value="TreeGrafter"/>
</dbReference>
<dbReference type="AlphaFoldDB" id="A0A3B4G1E5"/>
<dbReference type="Pfam" id="PF00096">
    <property type="entry name" value="zf-C2H2"/>
    <property type="match status" value="2"/>
</dbReference>
<evidence type="ECO:0000256" key="11">
    <source>
        <dbReference type="PROSITE-ProRule" id="PRU00042"/>
    </source>
</evidence>
<keyword evidence="8" id="KW-0238">DNA-binding</keyword>
<dbReference type="Gene3D" id="3.30.710.10">
    <property type="entry name" value="Potassium Channel Kv1.1, Chain A"/>
    <property type="match status" value="1"/>
</dbReference>
<feature type="domain" description="C2H2-type" evidence="13">
    <location>
        <begin position="309"/>
        <end position="335"/>
    </location>
</feature>
<dbReference type="GO" id="GO:0000978">
    <property type="term" value="F:RNA polymerase II cis-regulatory region sequence-specific DNA binding"/>
    <property type="evidence" value="ECO:0007669"/>
    <property type="project" value="TreeGrafter"/>
</dbReference>
<evidence type="ECO:0000256" key="2">
    <source>
        <dbReference type="ARBA" id="ARBA00004123"/>
    </source>
</evidence>
<feature type="domain" description="C2H2-type" evidence="13">
    <location>
        <begin position="336"/>
        <end position="363"/>
    </location>
</feature>
<reference evidence="14" key="1">
    <citation type="submission" date="2023-09" db="UniProtKB">
        <authorList>
            <consortium name="Ensembl"/>
        </authorList>
    </citation>
    <scope>IDENTIFICATION</scope>
</reference>
<sequence length="413" mass="46482">MQSSAEGVFMKVSFFLKVCKSDSTVHPLQFQGHRVVLAASSDFLRDQFLLHKGRSELSVAVVSNVKVAKTLLLSCYTGFLEVPQRELVSYLTAASVLQMSQVVEKCVQAISQYLSPTTPFLNLTRLSEEKETQQLSSRWLGSRFDNPKERDAALPDAIIHKTNSKEVGTVVVNPRLTAGQEAKVDTTGLREPREAKIDLSQDAECCLDMLKLGKEGDALPCYTSNPLSHVPHTAEEKKYMPKANQLQQSGKLGNSSLFCHPKTPLSKIHFAADNSDTVVFQKPYLCRKCDKVFQHFESYVGHLKEHRQYFCLVCGKVFSQKNNLTHIGIHTGFKPFRCPLCHMTFTQKAMLQHHFNLHTWEENAVENATKSRMQLFKKQNSMSWVCHGASTQWDMSATPHTAVSMTLSLTVLR</sequence>
<evidence type="ECO:0000256" key="3">
    <source>
        <dbReference type="ARBA" id="ARBA00022723"/>
    </source>
</evidence>
<dbReference type="Pfam" id="PF00651">
    <property type="entry name" value="BTB"/>
    <property type="match status" value="1"/>
</dbReference>
<evidence type="ECO:0000313" key="14">
    <source>
        <dbReference type="Ensembl" id="ENSPNYP00000015899.1"/>
    </source>
</evidence>
<feature type="domain" description="C2H2-type" evidence="13">
    <location>
        <begin position="284"/>
        <end position="306"/>
    </location>
</feature>
<dbReference type="SUPFAM" id="SSF57667">
    <property type="entry name" value="beta-beta-alpha zinc fingers"/>
    <property type="match status" value="2"/>
</dbReference>
<proteinExistence type="predicted"/>
<dbReference type="PROSITE" id="PS00028">
    <property type="entry name" value="ZINC_FINGER_C2H2_1"/>
    <property type="match status" value="2"/>
</dbReference>
<dbReference type="SUPFAM" id="SSF54695">
    <property type="entry name" value="POZ domain"/>
    <property type="match status" value="1"/>
</dbReference>
<dbReference type="InterPro" id="IPR011333">
    <property type="entry name" value="SKP1/BTB/POZ_sf"/>
</dbReference>
<dbReference type="STRING" id="303518.ENSPNYP00000015899"/>
<organism evidence="14">
    <name type="scientific">Pundamilia nyererei</name>
    <dbReference type="NCBI Taxonomy" id="303518"/>
    <lineage>
        <taxon>Eukaryota</taxon>
        <taxon>Metazoa</taxon>
        <taxon>Chordata</taxon>
        <taxon>Craniata</taxon>
        <taxon>Vertebrata</taxon>
        <taxon>Euteleostomi</taxon>
        <taxon>Actinopterygii</taxon>
        <taxon>Neopterygii</taxon>
        <taxon>Teleostei</taxon>
        <taxon>Neoteleostei</taxon>
        <taxon>Acanthomorphata</taxon>
        <taxon>Ovalentaria</taxon>
        <taxon>Cichlomorphae</taxon>
        <taxon>Cichliformes</taxon>
        <taxon>Cichlidae</taxon>
        <taxon>African cichlids</taxon>
        <taxon>Pseudocrenilabrinae</taxon>
        <taxon>Haplochromini</taxon>
        <taxon>Pundamilia</taxon>
    </lineage>
</organism>
<evidence type="ECO:0000256" key="10">
    <source>
        <dbReference type="ARBA" id="ARBA00023242"/>
    </source>
</evidence>
<evidence type="ECO:0000259" key="12">
    <source>
        <dbReference type="PROSITE" id="PS50097"/>
    </source>
</evidence>
<evidence type="ECO:0008006" key="15">
    <source>
        <dbReference type="Google" id="ProtNLM"/>
    </source>
</evidence>
<comment type="function">
    <text evidence="1">May be involved in transcriptional regulation.</text>
</comment>
<dbReference type="PROSITE" id="PS50157">
    <property type="entry name" value="ZINC_FINGER_C2H2_2"/>
    <property type="match status" value="3"/>
</dbReference>
<protein>
    <recommendedName>
        <fullName evidence="15">Zinc finger and BTB domain containing 26</fullName>
    </recommendedName>
</protein>
<feature type="domain" description="BTB" evidence="12">
    <location>
        <begin position="19"/>
        <end position="84"/>
    </location>
</feature>
<dbReference type="PANTHER" id="PTHR46105:SF29">
    <property type="entry name" value="ZINC FINGER AND BTB DOMAIN CONTAINING 12"/>
    <property type="match status" value="1"/>
</dbReference>
<evidence type="ECO:0000256" key="8">
    <source>
        <dbReference type="ARBA" id="ARBA00023125"/>
    </source>
</evidence>
<dbReference type="Ensembl" id="ENSPNYT00000016301.1">
    <property type="protein sequence ID" value="ENSPNYP00000015899.1"/>
    <property type="gene ID" value="ENSPNYG00000012034.1"/>
</dbReference>
<dbReference type="GO" id="GO:0008270">
    <property type="term" value="F:zinc ion binding"/>
    <property type="evidence" value="ECO:0007669"/>
    <property type="project" value="UniProtKB-KW"/>
</dbReference>
<dbReference type="InterPro" id="IPR036236">
    <property type="entry name" value="Znf_C2H2_sf"/>
</dbReference>
<evidence type="ECO:0000256" key="6">
    <source>
        <dbReference type="ARBA" id="ARBA00022833"/>
    </source>
</evidence>
<dbReference type="SMART" id="SM00355">
    <property type="entry name" value="ZnF_C2H2"/>
    <property type="match status" value="3"/>
</dbReference>
<dbReference type="PROSITE" id="PS50097">
    <property type="entry name" value="BTB"/>
    <property type="match status" value="1"/>
</dbReference>
<evidence type="ECO:0000256" key="5">
    <source>
        <dbReference type="ARBA" id="ARBA00022771"/>
    </source>
</evidence>
<evidence type="ECO:0000256" key="1">
    <source>
        <dbReference type="ARBA" id="ARBA00003767"/>
    </source>
</evidence>
<evidence type="ECO:0000256" key="7">
    <source>
        <dbReference type="ARBA" id="ARBA00023015"/>
    </source>
</evidence>
<keyword evidence="5 11" id="KW-0863">Zinc-finger</keyword>
<keyword evidence="7" id="KW-0805">Transcription regulation</keyword>
<dbReference type="InterPro" id="IPR000210">
    <property type="entry name" value="BTB/POZ_dom"/>
</dbReference>
<keyword evidence="6" id="KW-0862">Zinc</keyword>
<dbReference type="InterPro" id="IPR013087">
    <property type="entry name" value="Znf_C2H2_type"/>
</dbReference>
<keyword evidence="9" id="KW-0804">Transcription</keyword>
<accession>A0A3B4G1E5</accession>
<evidence type="ECO:0000256" key="4">
    <source>
        <dbReference type="ARBA" id="ARBA00022737"/>
    </source>
</evidence>
<evidence type="ECO:0000259" key="13">
    <source>
        <dbReference type="PROSITE" id="PS50157"/>
    </source>
</evidence>
<keyword evidence="4" id="KW-0677">Repeat</keyword>
<dbReference type="SMART" id="SM00225">
    <property type="entry name" value="BTB"/>
    <property type="match status" value="1"/>
</dbReference>
<keyword evidence="10" id="KW-0539">Nucleus</keyword>